<keyword evidence="5" id="KW-0998">Cell outer membrane</keyword>
<dbReference type="Gene3D" id="1.25.40.390">
    <property type="match status" value="1"/>
</dbReference>
<evidence type="ECO:0000313" key="8">
    <source>
        <dbReference type="EMBL" id="RKN77962.1"/>
    </source>
</evidence>
<gene>
    <name evidence="8" type="ORF">D7Z94_22355</name>
</gene>
<organism evidence="8 9">
    <name type="scientific">Ulvibacterium marinum</name>
    <dbReference type="NCBI Taxonomy" id="2419782"/>
    <lineage>
        <taxon>Bacteria</taxon>
        <taxon>Pseudomonadati</taxon>
        <taxon>Bacteroidota</taxon>
        <taxon>Flavobacteriia</taxon>
        <taxon>Flavobacteriales</taxon>
        <taxon>Flavobacteriaceae</taxon>
        <taxon>Ulvibacterium</taxon>
    </lineage>
</organism>
<evidence type="ECO:0000256" key="1">
    <source>
        <dbReference type="ARBA" id="ARBA00004442"/>
    </source>
</evidence>
<dbReference type="Pfam" id="PF07980">
    <property type="entry name" value="SusD_RagB"/>
    <property type="match status" value="1"/>
</dbReference>
<comment type="subcellular location">
    <subcellularLocation>
        <location evidence="1">Cell outer membrane</location>
    </subcellularLocation>
</comment>
<keyword evidence="3" id="KW-0732">Signal</keyword>
<dbReference type="SUPFAM" id="SSF48452">
    <property type="entry name" value="TPR-like"/>
    <property type="match status" value="1"/>
</dbReference>
<protein>
    <submittedName>
        <fullName evidence="8">RagB/SusD family nutrient uptake outer membrane protein</fullName>
    </submittedName>
</protein>
<dbReference type="CDD" id="cd08977">
    <property type="entry name" value="SusD"/>
    <property type="match status" value="1"/>
</dbReference>
<sequence length="504" mass="56295">MKRITNYMISGAMLLALSCNDDTIDLNPIGETEADFFQSEAQMQQAVFGVYQKLGFFYQWNAQAYVHRADLLPSDDLTRTGSGPFENFEALDGNNGIVGDIYQYSYELLARANTLLTKIEENGEFAYSIEPDLKEVHRGEALFLRSYVNFRLWNTFGTAPLVTERITVLEDAFPPNTTGTELLDQAVLDLREAISGLPEAWDEENVGRATKNSARGLLQKILVFRGTVKNDNADFTEAINVFNSINSVSLMPNYIDNFDVQKENNAESLFELQAEDNVGNLNGWLPIATDDPEFAAIGEINAYYGYYIGTFVAGTTYLATPSLLNAYETGDPRLNLAFDPADENQNVRKYVSTDEEIPGANPNQLSANNTRILRYADALLLNAEAIVRTGGSLSDAIALVNQVRERARNSAETPSAVPADLTVPATADEALELIFNERRLELAAEEGHRWHDLRRRHIAGEIDLTNWDFSSPDPTFNFQPFNVYFPLPENEVIQSPNLNQNEGY</sequence>
<feature type="domain" description="SusD-like N-terminal" evidence="7">
    <location>
        <begin position="95"/>
        <end position="221"/>
    </location>
</feature>
<proteinExistence type="inferred from homology"/>
<dbReference type="InterPro" id="IPR011990">
    <property type="entry name" value="TPR-like_helical_dom_sf"/>
</dbReference>
<dbReference type="Proteomes" id="UP000276603">
    <property type="component" value="Unassembled WGS sequence"/>
</dbReference>
<dbReference type="OrthoDB" id="5694214at2"/>
<dbReference type="InterPro" id="IPR033985">
    <property type="entry name" value="SusD-like_N"/>
</dbReference>
<feature type="domain" description="RagB/SusD" evidence="6">
    <location>
        <begin position="347"/>
        <end position="504"/>
    </location>
</feature>
<dbReference type="PROSITE" id="PS51257">
    <property type="entry name" value="PROKAR_LIPOPROTEIN"/>
    <property type="match status" value="1"/>
</dbReference>
<dbReference type="AlphaFoldDB" id="A0A3B0BY40"/>
<keyword evidence="9" id="KW-1185">Reference proteome</keyword>
<accession>A0A3B0BY40</accession>
<dbReference type="Pfam" id="PF14322">
    <property type="entry name" value="SusD-like_3"/>
    <property type="match status" value="1"/>
</dbReference>
<dbReference type="RefSeq" id="WP_120713859.1">
    <property type="nucleotide sequence ID" value="NZ_RBCJ01000005.1"/>
</dbReference>
<evidence type="ECO:0000256" key="5">
    <source>
        <dbReference type="ARBA" id="ARBA00023237"/>
    </source>
</evidence>
<name>A0A3B0BY40_9FLAO</name>
<dbReference type="EMBL" id="RBCJ01000005">
    <property type="protein sequence ID" value="RKN77962.1"/>
    <property type="molecule type" value="Genomic_DNA"/>
</dbReference>
<comment type="caution">
    <text evidence="8">The sequence shown here is derived from an EMBL/GenBank/DDBJ whole genome shotgun (WGS) entry which is preliminary data.</text>
</comment>
<evidence type="ECO:0000259" key="7">
    <source>
        <dbReference type="Pfam" id="PF14322"/>
    </source>
</evidence>
<evidence type="ECO:0000256" key="2">
    <source>
        <dbReference type="ARBA" id="ARBA00006275"/>
    </source>
</evidence>
<evidence type="ECO:0000256" key="3">
    <source>
        <dbReference type="ARBA" id="ARBA00022729"/>
    </source>
</evidence>
<dbReference type="InterPro" id="IPR012944">
    <property type="entry name" value="SusD_RagB_dom"/>
</dbReference>
<evidence type="ECO:0000259" key="6">
    <source>
        <dbReference type="Pfam" id="PF07980"/>
    </source>
</evidence>
<comment type="similarity">
    <text evidence="2">Belongs to the SusD family.</text>
</comment>
<keyword evidence="4" id="KW-0472">Membrane</keyword>
<evidence type="ECO:0000256" key="4">
    <source>
        <dbReference type="ARBA" id="ARBA00023136"/>
    </source>
</evidence>
<reference evidence="8 9" key="1">
    <citation type="submission" date="2018-10" db="EMBL/GenBank/DDBJ databases">
        <title>Ulvibacterium marinum gen. nov., sp. nov., a novel marine bacterium of the family Flavobacteriaceae, isolated from a culture of the green alga Ulva prolifera.</title>
        <authorList>
            <person name="Zhang Z."/>
        </authorList>
    </citation>
    <scope>NUCLEOTIDE SEQUENCE [LARGE SCALE GENOMIC DNA]</scope>
    <source>
        <strain evidence="8 9">CCMM003</strain>
    </source>
</reference>
<dbReference type="GO" id="GO:0009279">
    <property type="term" value="C:cell outer membrane"/>
    <property type="evidence" value="ECO:0007669"/>
    <property type="project" value="UniProtKB-SubCell"/>
</dbReference>
<evidence type="ECO:0000313" key="9">
    <source>
        <dbReference type="Proteomes" id="UP000276603"/>
    </source>
</evidence>